<evidence type="ECO:0000313" key="3">
    <source>
        <dbReference type="Proteomes" id="UP000033514"/>
    </source>
</evidence>
<evidence type="ECO:0000313" key="2">
    <source>
        <dbReference type="EMBL" id="KKB80422.1"/>
    </source>
</evidence>
<proteinExistence type="predicted"/>
<dbReference type="OrthoDB" id="7868674at2"/>
<feature type="signal peptide" evidence="1">
    <location>
        <begin position="1"/>
        <end position="23"/>
    </location>
</feature>
<name>A0A0F5LFQ2_9HYPH</name>
<dbReference type="PATRIC" id="fig|361041.3.peg.295"/>
<dbReference type="RefSeq" id="WP_046142492.1">
    <property type="nucleotide sequence ID" value="NZ_LAJG01000014.1"/>
</dbReference>
<reference evidence="2 3" key="1">
    <citation type="submission" date="2015-03" db="EMBL/GenBank/DDBJ databases">
        <authorList>
            <person name="Hassan Y.I."/>
            <person name="Lepp D."/>
            <person name="Zhou T."/>
        </authorList>
    </citation>
    <scope>NUCLEOTIDE SEQUENCE [LARGE SCALE GENOMIC DNA]</scope>
    <source>
        <strain evidence="2 3">GH2-10</strain>
    </source>
</reference>
<sequence length="101" mass="10592">MRKFIAPLFVALLIAAPASGAFAATAMAPAAKPAVSAQAEQSISSTVKSIDLKAHTLTLADGKTYQLPTTFKDPGLKAGEKVTVQWKMNGRNYEATKVTIG</sequence>
<evidence type="ECO:0008006" key="4">
    <source>
        <dbReference type="Google" id="ProtNLM"/>
    </source>
</evidence>
<dbReference type="Pfam" id="PF07076">
    <property type="entry name" value="DUF1344"/>
    <property type="match status" value="1"/>
</dbReference>
<protein>
    <recommendedName>
        <fullName evidence="4">DUF1344 domain-containing protein</fullName>
    </recommendedName>
</protein>
<keyword evidence="1" id="KW-0732">Signal</keyword>
<comment type="caution">
    <text evidence="2">The sequence shown here is derived from an EMBL/GenBank/DDBJ whole genome shotgun (WGS) entry which is preliminary data.</text>
</comment>
<dbReference type="InterPro" id="IPR009780">
    <property type="entry name" value="DUF1344"/>
</dbReference>
<dbReference type="AlphaFoldDB" id="A0A0F5LFQ2"/>
<organism evidence="2 3">
    <name type="scientific">Devosia soli</name>
    <dbReference type="NCBI Taxonomy" id="361041"/>
    <lineage>
        <taxon>Bacteria</taxon>
        <taxon>Pseudomonadati</taxon>
        <taxon>Pseudomonadota</taxon>
        <taxon>Alphaproteobacteria</taxon>
        <taxon>Hyphomicrobiales</taxon>
        <taxon>Devosiaceae</taxon>
        <taxon>Devosia</taxon>
    </lineage>
</organism>
<accession>A0A0F5LFQ2</accession>
<gene>
    <name evidence="2" type="ORF">VW35_04950</name>
</gene>
<feature type="chain" id="PRO_5002491814" description="DUF1344 domain-containing protein" evidence="1">
    <location>
        <begin position="24"/>
        <end position="101"/>
    </location>
</feature>
<dbReference type="EMBL" id="LAJG01000014">
    <property type="protein sequence ID" value="KKB80422.1"/>
    <property type="molecule type" value="Genomic_DNA"/>
</dbReference>
<keyword evidence="3" id="KW-1185">Reference proteome</keyword>
<dbReference type="Proteomes" id="UP000033514">
    <property type="component" value="Unassembled WGS sequence"/>
</dbReference>
<evidence type="ECO:0000256" key="1">
    <source>
        <dbReference type="SAM" id="SignalP"/>
    </source>
</evidence>